<evidence type="ECO:0000256" key="1">
    <source>
        <dbReference type="SAM" id="Phobius"/>
    </source>
</evidence>
<keyword evidence="1" id="KW-0812">Transmembrane</keyword>
<keyword evidence="3" id="KW-1185">Reference proteome</keyword>
<protein>
    <submittedName>
        <fullName evidence="2">Uncharacterized protein</fullName>
    </submittedName>
</protein>
<sequence>MAVNRGDSANSVNKQGRNFKTKIVMRVAQLQLQIKAKLQKSLQEFHPSNALQQKKKEDVQLFYWLFLFFISNFSIVHANQ</sequence>
<reference evidence="3" key="1">
    <citation type="journal article" date="2018" name="Gigascience">
        <title>Genome assembly of the Pink Ipe (Handroanthus impetiginosus, Bignoniaceae), a highly valued, ecologically keystone Neotropical timber forest tree.</title>
        <authorList>
            <person name="Silva-Junior O.B."/>
            <person name="Grattapaglia D."/>
            <person name="Novaes E."/>
            <person name="Collevatti R.G."/>
        </authorList>
    </citation>
    <scope>NUCLEOTIDE SEQUENCE [LARGE SCALE GENOMIC DNA]</scope>
    <source>
        <strain evidence="3">cv. UFG-1</strain>
    </source>
</reference>
<feature type="transmembrane region" description="Helical" evidence="1">
    <location>
        <begin position="61"/>
        <end position="78"/>
    </location>
</feature>
<accession>A0A2G9HQM7</accession>
<proteinExistence type="predicted"/>
<dbReference type="Proteomes" id="UP000231279">
    <property type="component" value="Unassembled WGS sequence"/>
</dbReference>
<comment type="caution">
    <text evidence="2">The sequence shown here is derived from an EMBL/GenBank/DDBJ whole genome shotgun (WGS) entry which is preliminary data.</text>
</comment>
<dbReference type="AlphaFoldDB" id="A0A2G9HQM7"/>
<evidence type="ECO:0000313" key="3">
    <source>
        <dbReference type="Proteomes" id="UP000231279"/>
    </source>
</evidence>
<keyword evidence="1" id="KW-1133">Transmembrane helix</keyword>
<dbReference type="EMBL" id="NKXS01001250">
    <property type="protein sequence ID" value="PIN19590.1"/>
    <property type="molecule type" value="Genomic_DNA"/>
</dbReference>
<keyword evidence="1" id="KW-0472">Membrane</keyword>
<gene>
    <name evidence="2" type="ORF">CDL12_07733</name>
</gene>
<name>A0A2G9HQM7_9LAMI</name>
<evidence type="ECO:0000313" key="2">
    <source>
        <dbReference type="EMBL" id="PIN19590.1"/>
    </source>
</evidence>
<organism evidence="2 3">
    <name type="scientific">Handroanthus impetiginosus</name>
    <dbReference type="NCBI Taxonomy" id="429701"/>
    <lineage>
        <taxon>Eukaryota</taxon>
        <taxon>Viridiplantae</taxon>
        <taxon>Streptophyta</taxon>
        <taxon>Embryophyta</taxon>
        <taxon>Tracheophyta</taxon>
        <taxon>Spermatophyta</taxon>
        <taxon>Magnoliopsida</taxon>
        <taxon>eudicotyledons</taxon>
        <taxon>Gunneridae</taxon>
        <taxon>Pentapetalae</taxon>
        <taxon>asterids</taxon>
        <taxon>lamiids</taxon>
        <taxon>Lamiales</taxon>
        <taxon>Bignoniaceae</taxon>
        <taxon>Crescentiina</taxon>
        <taxon>Tabebuia alliance</taxon>
        <taxon>Handroanthus</taxon>
    </lineage>
</organism>